<evidence type="ECO:0000256" key="1">
    <source>
        <dbReference type="SAM" id="MobiDB-lite"/>
    </source>
</evidence>
<gene>
    <name evidence="2" type="ORF">R3P38DRAFT_3179406</name>
</gene>
<protein>
    <submittedName>
        <fullName evidence="2">Uncharacterized protein</fullName>
    </submittedName>
</protein>
<dbReference type="Proteomes" id="UP001362999">
    <property type="component" value="Unassembled WGS sequence"/>
</dbReference>
<dbReference type="EMBL" id="JAWWNJ010000013">
    <property type="protein sequence ID" value="KAK7042870.1"/>
    <property type="molecule type" value="Genomic_DNA"/>
</dbReference>
<proteinExistence type="predicted"/>
<dbReference type="AlphaFoldDB" id="A0AAW0CWC0"/>
<reference evidence="2 3" key="1">
    <citation type="journal article" date="2024" name="J Genomics">
        <title>Draft genome sequencing and assembly of Favolaschia claudopus CIRM-BRFM 2984 isolated from oak limbs.</title>
        <authorList>
            <person name="Navarro D."/>
            <person name="Drula E."/>
            <person name="Chaduli D."/>
            <person name="Cazenave R."/>
            <person name="Ahrendt S."/>
            <person name="Wang J."/>
            <person name="Lipzen A."/>
            <person name="Daum C."/>
            <person name="Barry K."/>
            <person name="Grigoriev I.V."/>
            <person name="Favel A."/>
            <person name="Rosso M.N."/>
            <person name="Martin F."/>
        </authorList>
    </citation>
    <scope>NUCLEOTIDE SEQUENCE [LARGE SCALE GENOMIC DNA]</scope>
    <source>
        <strain evidence="2 3">CIRM-BRFM 2984</strain>
    </source>
</reference>
<accession>A0AAW0CWC0</accession>
<evidence type="ECO:0000313" key="2">
    <source>
        <dbReference type="EMBL" id="KAK7042870.1"/>
    </source>
</evidence>
<evidence type="ECO:0000313" key="3">
    <source>
        <dbReference type="Proteomes" id="UP001362999"/>
    </source>
</evidence>
<sequence length="405" mass="43692">MESVACPHFLAETEDTSSLLAYEKGQGLIVLDRLYSRTLFFDSAKRFGEDGCRVVDGVSGRFTISGVYTLSLECPIHLAPYTSVDIQDGSDTKLSTCAHLTPRRSLDASMPSTTFPSLPPTAPPAHRIPRDTPRPSSISIDIVPLRARQRLTLSSALDPAPRMYTIQLTPPQLFPFPVQDACYAGALGRRGVVVAGRGAAEGNDDAKRQLRASASSVSMLPRPRDVGLPSKRSCDPPAPLSTAPPTSSGANSILRGDHAGLQRGVGRAYPLVLRSPQCRRPPLVLIASCGTMVVDFSARSTYTPRALSVASCASTFDLRLSISRYPASWMRSTETTIPHVPSKRFILIFRHYVSTTSFHVLQSAAYTSSSFSAHTPPSADFFGCITAIRRPPPFNTAGHDGSVFL</sequence>
<organism evidence="2 3">
    <name type="scientific">Favolaschia claudopus</name>
    <dbReference type="NCBI Taxonomy" id="2862362"/>
    <lineage>
        <taxon>Eukaryota</taxon>
        <taxon>Fungi</taxon>
        <taxon>Dikarya</taxon>
        <taxon>Basidiomycota</taxon>
        <taxon>Agaricomycotina</taxon>
        <taxon>Agaricomycetes</taxon>
        <taxon>Agaricomycetidae</taxon>
        <taxon>Agaricales</taxon>
        <taxon>Marasmiineae</taxon>
        <taxon>Mycenaceae</taxon>
        <taxon>Favolaschia</taxon>
    </lineage>
</organism>
<feature type="region of interest" description="Disordered" evidence="1">
    <location>
        <begin position="108"/>
        <end position="137"/>
    </location>
</feature>
<comment type="caution">
    <text evidence="2">The sequence shown here is derived from an EMBL/GenBank/DDBJ whole genome shotgun (WGS) entry which is preliminary data.</text>
</comment>
<name>A0AAW0CWC0_9AGAR</name>
<keyword evidence="3" id="KW-1185">Reference proteome</keyword>
<feature type="region of interest" description="Disordered" evidence="1">
    <location>
        <begin position="200"/>
        <end position="255"/>
    </location>
</feature>